<gene>
    <name evidence="2" type="ORF">J2S36_001349</name>
</gene>
<dbReference type="Proteomes" id="UP001266099">
    <property type="component" value="Unassembled WGS sequence"/>
</dbReference>
<dbReference type="InterPro" id="IPR007401">
    <property type="entry name" value="DUF454"/>
</dbReference>
<reference evidence="2 3" key="1">
    <citation type="submission" date="2023-07" db="EMBL/GenBank/DDBJ databases">
        <title>Sequencing the genomes of 1000 actinobacteria strains.</title>
        <authorList>
            <person name="Klenk H.-P."/>
        </authorList>
    </citation>
    <scope>NUCLEOTIDE SEQUENCE [LARGE SCALE GENOMIC DNA]</scope>
    <source>
        <strain evidence="2 3">DSM 15539</strain>
    </source>
</reference>
<name>A0ABU1T3H0_9ACTO</name>
<accession>A0ABU1T3H0</accession>
<dbReference type="RefSeq" id="WP_309956781.1">
    <property type="nucleotide sequence ID" value="NZ_JAVDUJ010000001.1"/>
</dbReference>
<dbReference type="PIRSF" id="PIRSF016789">
    <property type="entry name" value="DUF454"/>
    <property type="match status" value="1"/>
</dbReference>
<keyword evidence="3" id="KW-1185">Reference proteome</keyword>
<dbReference type="Pfam" id="PF04304">
    <property type="entry name" value="DUF454"/>
    <property type="match status" value="1"/>
</dbReference>
<feature type="transmembrane region" description="Helical" evidence="1">
    <location>
        <begin position="7"/>
        <end position="28"/>
    </location>
</feature>
<keyword evidence="1" id="KW-1133">Transmembrane helix</keyword>
<evidence type="ECO:0000313" key="3">
    <source>
        <dbReference type="Proteomes" id="UP001266099"/>
    </source>
</evidence>
<dbReference type="EMBL" id="JAVDUJ010000001">
    <property type="protein sequence ID" value="MDR6939806.1"/>
    <property type="molecule type" value="Genomic_DNA"/>
</dbReference>
<comment type="caution">
    <text evidence="2">The sequence shown here is derived from an EMBL/GenBank/DDBJ whole genome shotgun (WGS) entry which is preliminary data.</text>
</comment>
<protein>
    <submittedName>
        <fullName evidence="2">Uncharacterized membrane protein YbaN (DUF454 family)</fullName>
    </submittedName>
</protein>
<keyword evidence="1" id="KW-0812">Transmembrane</keyword>
<proteinExistence type="predicted"/>
<keyword evidence="1" id="KW-0472">Membrane</keyword>
<sequence>MKRHMRIIYLLCGFIALGLATLGVILPLLPTTPFLLLAVFCFARSSEKLHAYVLNHQVFGQYLRDYQNHEMTTGNKTFTMILMWSGMFLSAWLAKFNLAAVITLFVIGTGVTIHLLSLRKPRRRRWQNRQKYSHSGSE</sequence>
<dbReference type="PANTHER" id="PTHR35813:SF1">
    <property type="entry name" value="INNER MEMBRANE PROTEIN YBAN"/>
    <property type="match status" value="1"/>
</dbReference>
<organism evidence="2 3">
    <name type="scientific">Arcanobacterium hippocoleae</name>
    <dbReference type="NCBI Taxonomy" id="149017"/>
    <lineage>
        <taxon>Bacteria</taxon>
        <taxon>Bacillati</taxon>
        <taxon>Actinomycetota</taxon>
        <taxon>Actinomycetes</taxon>
        <taxon>Actinomycetales</taxon>
        <taxon>Actinomycetaceae</taxon>
        <taxon>Arcanobacterium</taxon>
    </lineage>
</organism>
<evidence type="ECO:0000256" key="1">
    <source>
        <dbReference type="SAM" id="Phobius"/>
    </source>
</evidence>
<feature type="transmembrane region" description="Helical" evidence="1">
    <location>
        <begin position="99"/>
        <end position="118"/>
    </location>
</feature>
<evidence type="ECO:0000313" key="2">
    <source>
        <dbReference type="EMBL" id="MDR6939806.1"/>
    </source>
</evidence>
<dbReference type="PANTHER" id="PTHR35813">
    <property type="entry name" value="INNER MEMBRANE PROTEIN YBAN"/>
    <property type="match status" value="1"/>
</dbReference>